<evidence type="ECO:0000256" key="1">
    <source>
        <dbReference type="SAM" id="SignalP"/>
    </source>
</evidence>
<feature type="domain" description="SCP" evidence="2">
    <location>
        <begin position="60"/>
        <end position="178"/>
    </location>
</feature>
<dbReference type="AlphaFoldDB" id="A0A8T1X7A0"/>
<dbReference type="Pfam" id="PF00188">
    <property type="entry name" value="CAP"/>
    <property type="match status" value="1"/>
</dbReference>
<dbReference type="InterPro" id="IPR014044">
    <property type="entry name" value="CAP_dom"/>
</dbReference>
<organism evidence="3 4">
    <name type="scientific">Phytophthora boehmeriae</name>
    <dbReference type="NCBI Taxonomy" id="109152"/>
    <lineage>
        <taxon>Eukaryota</taxon>
        <taxon>Sar</taxon>
        <taxon>Stramenopiles</taxon>
        <taxon>Oomycota</taxon>
        <taxon>Peronosporomycetes</taxon>
        <taxon>Peronosporales</taxon>
        <taxon>Peronosporaceae</taxon>
        <taxon>Phytophthora</taxon>
    </lineage>
</organism>
<name>A0A8T1X7A0_9STRA</name>
<keyword evidence="1" id="KW-0732">Signal</keyword>
<gene>
    <name evidence="3" type="ORF">PHYBOEH_009465</name>
</gene>
<accession>A0A8T1X7A0</accession>
<evidence type="ECO:0000313" key="3">
    <source>
        <dbReference type="EMBL" id="KAG7401885.1"/>
    </source>
</evidence>
<dbReference type="Proteomes" id="UP000693981">
    <property type="component" value="Unassembled WGS sequence"/>
</dbReference>
<evidence type="ECO:0000259" key="2">
    <source>
        <dbReference type="Pfam" id="PF00188"/>
    </source>
</evidence>
<keyword evidence="4" id="KW-1185">Reference proteome</keyword>
<reference evidence="3" key="1">
    <citation type="submission" date="2021-02" db="EMBL/GenBank/DDBJ databases">
        <authorList>
            <person name="Palmer J.M."/>
        </authorList>
    </citation>
    <scope>NUCLEOTIDE SEQUENCE</scope>
    <source>
        <strain evidence="3">SCRP23</strain>
    </source>
</reference>
<dbReference type="EMBL" id="JAGDFL010000006">
    <property type="protein sequence ID" value="KAG7401885.1"/>
    <property type="molecule type" value="Genomic_DNA"/>
</dbReference>
<feature type="chain" id="PRO_5035876357" description="SCP domain-containing protein" evidence="1">
    <location>
        <begin position="28"/>
        <end position="189"/>
    </location>
</feature>
<dbReference type="CDD" id="cd05379">
    <property type="entry name" value="CAP_bacterial"/>
    <property type="match status" value="1"/>
</dbReference>
<dbReference type="OrthoDB" id="568194at2759"/>
<evidence type="ECO:0000313" key="4">
    <source>
        <dbReference type="Proteomes" id="UP000693981"/>
    </source>
</evidence>
<sequence length="189" mass="20534">MLSSKPLQLLATILLVVVALCMSSVAADIGAAGNENVTDFSNTARYLEAEASTDYHVLMLNAVNKVRASRGLPKLCLNRKLQTAAQVHSNDMAKKNFLSHRGSNGSTMSSRVTAANYKWKSVAENIAAGQATVNAVMATWMASSGHRANILSTKNKMFNCAYAYSPKSKFKHYWTQNFATGVGETCQQY</sequence>
<comment type="caution">
    <text evidence="3">The sequence shown here is derived from an EMBL/GenBank/DDBJ whole genome shotgun (WGS) entry which is preliminary data.</text>
</comment>
<protein>
    <recommendedName>
        <fullName evidence="2">SCP domain-containing protein</fullName>
    </recommendedName>
</protein>
<dbReference type="PANTHER" id="PTHR31157:SF1">
    <property type="entry name" value="SCP DOMAIN-CONTAINING PROTEIN"/>
    <property type="match status" value="1"/>
</dbReference>
<dbReference type="PANTHER" id="PTHR31157">
    <property type="entry name" value="SCP DOMAIN-CONTAINING PROTEIN"/>
    <property type="match status" value="1"/>
</dbReference>
<proteinExistence type="predicted"/>
<feature type="signal peptide" evidence="1">
    <location>
        <begin position="1"/>
        <end position="27"/>
    </location>
</feature>